<evidence type="ECO:0000256" key="2">
    <source>
        <dbReference type="SAM" id="MobiDB-lite"/>
    </source>
</evidence>
<sequence length="1081" mass="126652">MASSQIRQFASLIDQLPCDAEDFNLIENFEAYNECFGKSIDYDNSKDSDCLFSYNSSSISDYLNNLSNCQFEYKRMQNTKEEKNSNHSINDQGNPMLLERPHINKNNQHDDYDKNMSLSDLINVQSKSCTNNDDLYRNVSTKISFNSKCTNDNNDINYNYNNSLFIQGNDLTDQQKNNFIEKLKSPIILTNKKSINKNSKNKKKTLLKNNTSYNNNYNNNNNEENYFLANDQSINNNKQNDTYSQHNMKHPFNDNSASCYEYNILQGLNKHIFNSNCENHMNNFYTNEQKTNSSNQIFHSYNNMTCSGESNNEKSVNGLMINNKLGNKVKTLKFPGVQNLSNLFMSNKKEINSYNDVTQNVQTNSKRNELFDFYDILERNHELSKHILLSKKAKVIKLESNKSLIIFPVNIHEYGNKYIAVNQEDLLEYISSSLELENEDICSLKIRIHQKEKELQNVKAAYSMQTTNIHYLINRVIFKECEYENLMNKNVTLENEIKKLISEMNYLISQDKDGLFMQKVFIDYKSKCVLKLQELQPFLGSYYQDIFNYITSCRTLGQLSIWLPAFEIIDSSLESIANHLIKILLNGLGTPFNICSEYFLSNQNYNKNNNISLETEEDFSKKNLEKKKIIENYLITNMNSINTNKENNYHLSNCQSLSLNSETSSFMEAEELFFNSSKYPSMHSVILRNTKDQKKKEKIMNQLNRSNTTPENLYTNNQLFTYSDKIINDDKTEFTNSQDFINNVIEEQHFQKKINENNNMIKTKQATIYDSNNNINSNSNIQNKGNKKIRLNEKIKKNNNGNYNNNMTIKTNDENNTFMKTYQCLEGSKINEILRANETLIENEIETNIYKDKRGDKIDVSHFINVNENQIDVSHYINVKDHKLHLQDDINIKSINNQLDQISNKATEQEEKKNIISKENSLNKNKQNDISNPVHEKLDETEYVHKRKSKDIYNIIKQYDTEKSISRGCSLKGSMENIFDKNILTEYEKKASQNDIEQIEFLRNKSLEDETLEKGKMFDENLIMLKKDEKIYKNKNKSDLEIFYLKNKSFEEKQKQNEYSTDINKNKNKNKELNEEEKNKK</sequence>
<dbReference type="PhylomeDB" id="A0A060S5F0"/>
<keyword evidence="1" id="KW-0175">Coiled coil</keyword>
<evidence type="ECO:0000313" key="3">
    <source>
        <dbReference type="EMBL" id="CDO67021.1"/>
    </source>
</evidence>
<dbReference type="EMBL" id="HG810775">
    <property type="protein sequence ID" value="CDO67021.1"/>
    <property type="molecule type" value="Genomic_DNA"/>
</dbReference>
<evidence type="ECO:0008006" key="5">
    <source>
        <dbReference type="Google" id="ProtNLM"/>
    </source>
</evidence>
<keyword evidence="4" id="KW-1185">Reference proteome</keyword>
<feature type="compositionally biased region" description="Basic and acidic residues" evidence="2">
    <location>
        <begin position="1069"/>
        <end position="1081"/>
    </location>
</feature>
<feature type="region of interest" description="Disordered" evidence="2">
    <location>
        <begin position="1055"/>
        <end position="1081"/>
    </location>
</feature>
<name>A0A060S5F0_PLARE</name>
<feature type="coiled-coil region" evidence="1">
    <location>
        <begin position="476"/>
        <end position="510"/>
    </location>
</feature>
<reference evidence="3" key="1">
    <citation type="submission" date="2014-01" db="EMBL/GenBank/DDBJ databases">
        <authorList>
            <person name="Aslett M."/>
        </authorList>
    </citation>
    <scope>NUCLEOTIDE SEQUENCE</scope>
    <source>
        <strain evidence="3">CDC</strain>
    </source>
</reference>
<dbReference type="Proteomes" id="UP000027581">
    <property type="component" value="Unassembled WGS sequence"/>
</dbReference>
<reference evidence="3" key="2">
    <citation type="submission" date="2014-05" db="EMBL/GenBank/DDBJ databases">
        <title>The genome sequences of chimpanzee malaria parasites reveal the path to human adaptation.</title>
        <authorList>
            <person name="Otto T.D."/>
            <person name="Rayner J.C."/>
            <person name="Boehme U."/>
            <person name="Pain A."/>
            <person name="Spottiswoode N."/>
            <person name="Sanders M."/>
            <person name="Quail M."/>
            <person name="Ollomo B."/>
            <person name="Renaud F."/>
            <person name="Thomas A.W."/>
            <person name="Prugnolle F."/>
            <person name="Conway D.J."/>
            <person name="Newbold C."/>
            <person name="Berriman M."/>
        </authorList>
    </citation>
    <scope>NUCLEOTIDE SEQUENCE [LARGE SCALE GENOMIC DNA]</scope>
    <source>
        <strain evidence="3">CDC</strain>
    </source>
</reference>
<evidence type="ECO:0000313" key="4">
    <source>
        <dbReference type="Proteomes" id="UP000027581"/>
    </source>
</evidence>
<evidence type="ECO:0000256" key="1">
    <source>
        <dbReference type="SAM" id="Coils"/>
    </source>
</evidence>
<dbReference type="AlphaFoldDB" id="A0A060S5F0"/>
<dbReference type="VEuPathDB" id="PlasmoDB:PRCDC_1455000"/>
<protein>
    <recommendedName>
        <fullName evidence="5">Asparagine-rich protein</fullName>
    </recommendedName>
</protein>
<dbReference type="VEuPathDB" id="PlasmoDB:PRG01_1455700"/>
<organism evidence="3 4">
    <name type="scientific">Plasmodium reichenowi</name>
    <dbReference type="NCBI Taxonomy" id="5854"/>
    <lineage>
        <taxon>Eukaryota</taxon>
        <taxon>Sar</taxon>
        <taxon>Alveolata</taxon>
        <taxon>Apicomplexa</taxon>
        <taxon>Aconoidasida</taxon>
        <taxon>Haemosporida</taxon>
        <taxon>Plasmodiidae</taxon>
        <taxon>Plasmodium</taxon>
        <taxon>Plasmodium (Laverania)</taxon>
    </lineage>
</organism>
<feature type="coiled-coil region" evidence="1">
    <location>
        <begin position="892"/>
        <end position="919"/>
    </location>
</feature>
<accession>A0A060S5F0</accession>
<proteinExistence type="predicted"/>
<gene>
    <name evidence="3" type="ORF">PRCDC_1455000</name>
</gene>